<reference evidence="1" key="1">
    <citation type="submission" date="2018-02" db="EMBL/GenBank/DDBJ databases">
        <authorList>
            <person name="Cohen D.B."/>
            <person name="Kent A.D."/>
        </authorList>
    </citation>
    <scope>NUCLEOTIDE SEQUENCE</scope>
</reference>
<dbReference type="AlphaFoldDB" id="A0A2N9I391"/>
<proteinExistence type="predicted"/>
<accession>A0A2N9I391</accession>
<organism evidence="1">
    <name type="scientific">Fagus sylvatica</name>
    <name type="common">Beechnut</name>
    <dbReference type="NCBI Taxonomy" id="28930"/>
    <lineage>
        <taxon>Eukaryota</taxon>
        <taxon>Viridiplantae</taxon>
        <taxon>Streptophyta</taxon>
        <taxon>Embryophyta</taxon>
        <taxon>Tracheophyta</taxon>
        <taxon>Spermatophyta</taxon>
        <taxon>Magnoliopsida</taxon>
        <taxon>eudicotyledons</taxon>
        <taxon>Gunneridae</taxon>
        <taxon>Pentapetalae</taxon>
        <taxon>rosids</taxon>
        <taxon>fabids</taxon>
        <taxon>Fagales</taxon>
        <taxon>Fagaceae</taxon>
        <taxon>Fagus</taxon>
    </lineage>
</organism>
<dbReference type="PANTHER" id="PTHR33116:SF86">
    <property type="entry name" value="REVERSE TRANSCRIPTASE DOMAIN-CONTAINING PROTEIN"/>
    <property type="match status" value="1"/>
</dbReference>
<sequence>MHGRRHRPDHQLQAFRDALDDYGLMDLGYKGYPFTWCNNRDPTCTTWFKSETLRFEENWTSDEGCLATIKEAWLTTHRGTAMFQVANKLRDCKKRLGIWSRRMFGNVTRQLADKRQRLMAAEEAALHRGGLACTKDLKSKINFLLEKEERLWRQRSRASWGVWRDDNEVVVALLLRYYKDLFKSSMPTQIDEAIAHVTPVVTQAMNEDLTRVFTAGRLITNNVLVAFETLHHMHSTKIGKEGAMALKLDMSKAYDHMEWLFLDKIMRKLGFHPRWDILSIYEHASGQQINRDKTTIFFSKATLMVSQDAIKNTLGVPIIRQYKKYLGLSSLIGRNRAASFTQIKERFWRKLKGWKEKILSQAGREILIKAVAQAIPTYAMSYFKLLARLCKELEAMIRRSGDSSRTPTLFFTVCSKPNSFLIVPSWKQTPKLEAPMHGKAYSKSETSSPGGQSEGWGTVEKFTFGINAGSQKSTTAESYCLAQ</sequence>
<dbReference type="EMBL" id="OIVN01004635">
    <property type="protein sequence ID" value="SPD18483.1"/>
    <property type="molecule type" value="Genomic_DNA"/>
</dbReference>
<evidence type="ECO:0000313" key="1">
    <source>
        <dbReference type="EMBL" id="SPD18483.1"/>
    </source>
</evidence>
<dbReference type="PANTHER" id="PTHR33116">
    <property type="entry name" value="REVERSE TRANSCRIPTASE ZINC-BINDING DOMAIN-CONTAINING PROTEIN-RELATED-RELATED"/>
    <property type="match status" value="1"/>
</dbReference>
<protein>
    <recommendedName>
        <fullName evidence="2">Reverse transcriptase domain-containing protein</fullName>
    </recommendedName>
</protein>
<gene>
    <name evidence="1" type="ORF">FSB_LOCUS46365</name>
</gene>
<name>A0A2N9I391_FAGSY</name>
<evidence type="ECO:0008006" key="2">
    <source>
        <dbReference type="Google" id="ProtNLM"/>
    </source>
</evidence>